<gene>
    <name evidence="1" type="ORF">D9611_010716</name>
</gene>
<dbReference type="Proteomes" id="UP000541558">
    <property type="component" value="Unassembled WGS sequence"/>
</dbReference>
<dbReference type="OrthoDB" id="2735536at2759"/>
<protein>
    <submittedName>
        <fullName evidence="1">Uncharacterized protein</fullName>
    </submittedName>
</protein>
<dbReference type="Gene3D" id="3.40.50.720">
    <property type="entry name" value="NAD(P)-binding Rossmann-like Domain"/>
    <property type="match status" value="1"/>
</dbReference>
<proteinExistence type="predicted"/>
<keyword evidence="2" id="KW-1185">Reference proteome</keyword>
<sequence length="124" mass="13148">MDGKQTGLSAYGSSPPFFNAATLLGPRSEAKGAALKANLIQDLQDKGTEDLAFETFVIEDLLKHGAFDETVLGVDAVLHLASPTPKEDSTDPEDTIRPAVDGTLGVLRTRSALRASQRDPRVGV</sequence>
<evidence type="ECO:0000313" key="2">
    <source>
        <dbReference type="Proteomes" id="UP000541558"/>
    </source>
</evidence>
<dbReference type="InterPro" id="IPR036291">
    <property type="entry name" value="NAD(P)-bd_dom_sf"/>
</dbReference>
<dbReference type="SUPFAM" id="SSF51735">
    <property type="entry name" value="NAD(P)-binding Rossmann-fold domains"/>
    <property type="match status" value="1"/>
</dbReference>
<evidence type="ECO:0000313" key="1">
    <source>
        <dbReference type="EMBL" id="KAF5320413.1"/>
    </source>
</evidence>
<comment type="caution">
    <text evidence="1">The sequence shown here is derived from an EMBL/GenBank/DDBJ whole genome shotgun (WGS) entry which is preliminary data.</text>
</comment>
<accession>A0A8H5F203</accession>
<dbReference type="EMBL" id="JAACJK010000169">
    <property type="protein sequence ID" value="KAF5320413.1"/>
    <property type="molecule type" value="Genomic_DNA"/>
</dbReference>
<dbReference type="AlphaFoldDB" id="A0A8H5F203"/>
<reference evidence="1 2" key="1">
    <citation type="journal article" date="2020" name="ISME J.">
        <title>Uncovering the hidden diversity of litter-decomposition mechanisms in mushroom-forming fungi.</title>
        <authorList>
            <person name="Floudas D."/>
            <person name="Bentzer J."/>
            <person name="Ahren D."/>
            <person name="Johansson T."/>
            <person name="Persson P."/>
            <person name="Tunlid A."/>
        </authorList>
    </citation>
    <scope>NUCLEOTIDE SEQUENCE [LARGE SCALE GENOMIC DNA]</scope>
    <source>
        <strain evidence="1 2">CBS 175.51</strain>
    </source>
</reference>
<organism evidence="1 2">
    <name type="scientific">Ephemerocybe angulata</name>
    <dbReference type="NCBI Taxonomy" id="980116"/>
    <lineage>
        <taxon>Eukaryota</taxon>
        <taxon>Fungi</taxon>
        <taxon>Dikarya</taxon>
        <taxon>Basidiomycota</taxon>
        <taxon>Agaricomycotina</taxon>
        <taxon>Agaricomycetes</taxon>
        <taxon>Agaricomycetidae</taxon>
        <taxon>Agaricales</taxon>
        <taxon>Agaricineae</taxon>
        <taxon>Psathyrellaceae</taxon>
        <taxon>Ephemerocybe</taxon>
    </lineage>
</organism>
<name>A0A8H5F203_9AGAR</name>